<reference evidence="2" key="1">
    <citation type="submission" date="2023-06" db="EMBL/GenBank/DDBJ databases">
        <authorList>
            <person name="Kurt Z."/>
        </authorList>
    </citation>
    <scope>NUCLEOTIDE SEQUENCE</scope>
</reference>
<dbReference type="EMBL" id="CAXDID020000335">
    <property type="protein sequence ID" value="CAL6078645.1"/>
    <property type="molecule type" value="Genomic_DNA"/>
</dbReference>
<sequence length="194" mass="22540">MCRHSSAVEHWTFNPMVAGSIPVVGKFLFQLSIFQCSAINQYTIIVIYFISILHLQMNQNIQDLSINEIFKLDIDEIMLEQLVNQEQADINVQIHNQLEQEVENITKHEDISQLDFNVATHLNQLNLIVENINKVAEQVQQSIDYESSYCLVQNQLCNIIIKSRQELSLRDKLKKNIQQADDKDIIEIIEKCLQ</sequence>
<dbReference type="AntiFam" id="ANF00010">
    <property type="entry name" value="tRNA translation"/>
</dbReference>
<dbReference type="Proteomes" id="UP001642409">
    <property type="component" value="Unassembled WGS sequence"/>
</dbReference>
<dbReference type="EMBL" id="CATOUU010000205">
    <property type="protein sequence ID" value="CAI9920943.1"/>
    <property type="molecule type" value="Genomic_DNA"/>
</dbReference>
<proteinExistence type="predicted"/>
<gene>
    <name evidence="3" type="ORF">HINF_LOCUS59004</name>
    <name evidence="2" type="ORF">HINF_LOCUS8588</name>
</gene>
<protein>
    <submittedName>
        <fullName evidence="3">Hypothetical_protein</fullName>
    </submittedName>
</protein>
<organism evidence="2">
    <name type="scientific">Hexamita inflata</name>
    <dbReference type="NCBI Taxonomy" id="28002"/>
    <lineage>
        <taxon>Eukaryota</taxon>
        <taxon>Metamonada</taxon>
        <taxon>Diplomonadida</taxon>
        <taxon>Hexamitidae</taxon>
        <taxon>Hexamitinae</taxon>
        <taxon>Hexamita</taxon>
    </lineage>
</organism>
<name>A0AA86NL08_9EUKA</name>
<keyword evidence="1" id="KW-1133">Transmembrane helix</keyword>
<evidence type="ECO:0000313" key="4">
    <source>
        <dbReference type="Proteomes" id="UP001642409"/>
    </source>
</evidence>
<accession>A0AA86NL08</accession>
<dbReference type="AlphaFoldDB" id="A0AA86NL08"/>
<comment type="caution">
    <text evidence="2">The sequence shown here is derived from an EMBL/GenBank/DDBJ whole genome shotgun (WGS) entry which is preliminary data.</text>
</comment>
<evidence type="ECO:0000256" key="1">
    <source>
        <dbReference type="SAM" id="Phobius"/>
    </source>
</evidence>
<keyword evidence="1" id="KW-0812">Transmembrane</keyword>
<keyword evidence="4" id="KW-1185">Reference proteome</keyword>
<reference evidence="3 4" key="2">
    <citation type="submission" date="2024-07" db="EMBL/GenBank/DDBJ databases">
        <authorList>
            <person name="Akdeniz Z."/>
        </authorList>
    </citation>
    <scope>NUCLEOTIDE SEQUENCE [LARGE SCALE GENOMIC DNA]</scope>
</reference>
<keyword evidence="1" id="KW-0472">Membrane</keyword>
<feature type="transmembrane region" description="Helical" evidence="1">
    <location>
        <begin position="27"/>
        <end position="50"/>
    </location>
</feature>
<evidence type="ECO:0000313" key="3">
    <source>
        <dbReference type="EMBL" id="CAL6078645.1"/>
    </source>
</evidence>
<evidence type="ECO:0000313" key="2">
    <source>
        <dbReference type="EMBL" id="CAI9920943.1"/>
    </source>
</evidence>